<dbReference type="AlphaFoldDB" id="A0A1J1IRQ7"/>
<dbReference type="Proteomes" id="UP000183832">
    <property type="component" value="Unassembled WGS sequence"/>
</dbReference>
<name>A0A1J1IRQ7_9DIPT</name>
<evidence type="ECO:0000313" key="1">
    <source>
        <dbReference type="EMBL" id="CRL02903.1"/>
    </source>
</evidence>
<evidence type="ECO:0000313" key="2">
    <source>
        <dbReference type="Proteomes" id="UP000183832"/>
    </source>
</evidence>
<sequence>MKQEKALNVYLMFARVKKLKSDLIWSNLICAKLVRKFVSVFGNFAKVLSRVVNARPSRRNDGYIAANTTLTNDGGAQVDDVFLQSSDDLDNSKMSLPPRYRLRDLLLGDFAFTDDGQR</sequence>
<gene>
    <name evidence="1" type="ORF">CLUMA_CG016051</name>
</gene>
<organism evidence="1 2">
    <name type="scientific">Clunio marinus</name>
    <dbReference type="NCBI Taxonomy" id="568069"/>
    <lineage>
        <taxon>Eukaryota</taxon>
        <taxon>Metazoa</taxon>
        <taxon>Ecdysozoa</taxon>
        <taxon>Arthropoda</taxon>
        <taxon>Hexapoda</taxon>
        <taxon>Insecta</taxon>
        <taxon>Pterygota</taxon>
        <taxon>Neoptera</taxon>
        <taxon>Endopterygota</taxon>
        <taxon>Diptera</taxon>
        <taxon>Nematocera</taxon>
        <taxon>Chironomoidea</taxon>
        <taxon>Chironomidae</taxon>
        <taxon>Clunio</taxon>
    </lineage>
</organism>
<keyword evidence="2" id="KW-1185">Reference proteome</keyword>
<protein>
    <submittedName>
        <fullName evidence="1">CLUMA_CG016051, isoform A</fullName>
    </submittedName>
</protein>
<proteinExistence type="predicted"/>
<dbReference type="EMBL" id="CVRI01000058">
    <property type="protein sequence ID" value="CRL02903.1"/>
    <property type="molecule type" value="Genomic_DNA"/>
</dbReference>
<accession>A0A1J1IRQ7</accession>
<reference evidence="1 2" key="1">
    <citation type="submission" date="2015-04" db="EMBL/GenBank/DDBJ databases">
        <authorList>
            <person name="Syromyatnikov M.Y."/>
            <person name="Popov V.N."/>
        </authorList>
    </citation>
    <scope>NUCLEOTIDE SEQUENCE [LARGE SCALE GENOMIC DNA]</scope>
</reference>